<protein>
    <submittedName>
        <fullName evidence="2">Uncharacterized protein</fullName>
    </submittedName>
</protein>
<evidence type="ECO:0000256" key="1">
    <source>
        <dbReference type="SAM" id="MobiDB-lite"/>
    </source>
</evidence>
<organism evidence="2 3">
    <name type="scientific">Dryococelus australis</name>
    <dbReference type="NCBI Taxonomy" id="614101"/>
    <lineage>
        <taxon>Eukaryota</taxon>
        <taxon>Metazoa</taxon>
        <taxon>Ecdysozoa</taxon>
        <taxon>Arthropoda</taxon>
        <taxon>Hexapoda</taxon>
        <taxon>Insecta</taxon>
        <taxon>Pterygota</taxon>
        <taxon>Neoptera</taxon>
        <taxon>Polyneoptera</taxon>
        <taxon>Phasmatodea</taxon>
        <taxon>Verophasmatodea</taxon>
        <taxon>Anareolatae</taxon>
        <taxon>Phasmatidae</taxon>
        <taxon>Eurycanthinae</taxon>
        <taxon>Dryococelus</taxon>
    </lineage>
</organism>
<accession>A0ABQ9GAK0</accession>
<comment type="caution">
    <text evidence="2">The sequence shown here is derived from an EMBL/GenBank/DDBJ whole genome shotgun (WGS) entry which is preliminary data.</text>
</comment>
<feature type="compositionally biased region" description="Polar residues" evidence="1">
    <location>
        <begin position="422"/>
        <end position="448"/>
    </location>
</feature>
<sequence length="506" mass="55668">MDGQGQWSRRKSCHQVHAHHAADALLLIVREPTWRVTKTEELPPGTHSPGCTSTAARSARADESGELQCWYDAIASRRQQCTVCTTTHGHLSRARCTGVLCASIKIAVNIDRCCYFICKTKHGFIQTDEGPGVTVEQHVLCSLASYSLLYTECTCRPDPSSRATPLAYHSLSSCQHTTASSLLNAHPSCALLAGTHQYACVPEEQARYRLFTILCSTGHGATVAERLARSPPTKANRSPDFRKLEECRTMPLNGGFSRGSPVSPALSFRRRSIFIPITLTGSQDLAVKGRPNLLTHSTGRHQPIICKSLYHHTNHTIHVNPSIHQGEPGSIPSRVTGFSQVIIVPAQAIVLRGSPFFPAPLFRCCSILTPITLIGLQDLAESRPNIFTHSLAKRQLGSDAITKVQLHSCLHSLTKRLRRVSTHSTQTNSEGVSKQKNNEKQNQVSVGNGNRDRTTPALLSQNARDKTSMRECPLPDSRGPNLVHFKPQVRWSQHPLTQLATLLRIV</sequence>
<reference evidence="2 3" key="1">
    <citation type="submission" date="2023-02" db="EMBL/GenBank/DDBJ databases">
        <title>LHISI_Scaffold_Assembly.</title>
        <authorList>
            <person name="Stuart O.P."/>
            <person name="Cleave R."/>
            <person name="Magrath M.J.L."/>
            <person name="Mikheyev A.S."/>
        </authorList>
    </citation>
    <scope>NUCLEOTIDE SEQUENCE [LARGE SCALE GENOMIC DNA]</scope>
    <source>
        <strain evidence="2">Daus_M_001</strain>
        <tissue evidence="2">Leg muscle</tissue>
    </source>
</reference>
<name>A0ABQ9GAK0_9NEOP</name>
<proteinExistence type="predicted"/>
<feature type="region of interest" description="Disordered" evidence="1">
    <location>
        <begin position="419"/>
        <end position="478"/>
    </location>
</feature>
<evidence type="ECO:0000313" key="2">
    <source>
        <dbReference type="EMBL" id="KAJ8869452.1"/>
    </source>
</evidence>
<gene>
    <name evidence="2" type="ORF">PR048_028442</name>
</gene>
<keyword evidence="3" id="KW-1185">Reference proteome</keyword>
<dbReference type="Proteomes" id="UP001159363">
    <property type="component" value="Chromosome 12"/>
</dbReference>
<evidence type="ECO:0000313" key="3">
    <source>
        <dbReference type="Proteomes" id="UP001159363"/>
    </source>
</evidence>
<dbReference type="EMBL" id="JARBHB010000013">
    <property type="protein sequence ID" value="KAJ8869452.1"/>
    <property type="molecule type" value="Genomic_DNA"/>
</dbReference>